<protein>
    <recommendedName>
        <fullName evidence="1">PilZ domain-containing protein</fullName>
    </recommendedName>
</protein>
<proteinExistence type="predicted"/>
<dbReference type="Gene3D" id="2.40.10.220">
    <property type="entry name" value="predicted glycosyltransferase like domains"/>
    <property type="match status" value="1"/>
</dbReference>
<dbReference type="Pfam" id="PF07238">
    <property type="entry name" value="PilZ"/>
    <property type="match status" value="1"/>
</dbReference>
<evidence type="ECO:0000259" key="1">
    <source>
        <dbReference type="Pfam" id="PF07238"/>
    </source>
</evidence>
<gene>
    <name evidence="2" type="ORF">DHM44_10185</name>
</gene>
<dbReference type="Proteomes" id="UP000262325">
    <property type="component" value="Unassembled WGS sequence"/>
</dbReference>
<dbReference type="GO" id="GO:0035438">
    <property type="term" value="F:cyclic-di-GMP binding"/>
    <property type="evidence" value="ECO:0007669"/>
    <property type="project" value="InterPro"/>
</dbReference>
<evidence type="ECO:0000313" key="3">
    <source>
        <dbReference type="Proteomes" id="UP000262325"/>
    </source>
</evidence>
<comment type="caution">
    <text evidence="2">The sequence shown here is derived from an EMBL/GenBank/DDBJ whole genome shotgun (WGS) entry which is preliminary data.</text>
</comment>
<dbReference type="EMBL" id="DPPF01000216">
    <property type="protein sequence ID" value="HCW94034.1"/>
    <property type="molecule type" value="Genomic_DNA"/>
</dbReference>
<name>A0A3D5QED2_FLESI</name>
<dbReference type="SUPFAM" id="SSF141371">
    <property type="entry name" value="PilZ domain-like"/>
    <property type="match status" value="1"/>
</dbReference>
<feature type="domain" description="PilZ" evidence="1">
    <location>
        <begin position="109"/>
        <end position="213"/>
    </location>
</feature>
<dbReference type="AlphaFoldDB" id="A0A3D5QED2"/>
<accession>A0A3D5QED2</accession>
<dbReference type="InterPro" id="IPR009875">
    <property type="entry name" value="PilZ_domain"/>
</dbReference>
<sequence length="235" mass="27731">MLFWHFFCFKMYMVEVDNYSLNGCSVYHIFRNFPLYALWITDKSSGNTSMLLLEEDKFLKFTNFPKQKLKKEVTLNCNNCTNFNCKTNHSRNTAECLSKIFYESYSYYRRYKRYPLQIKAYVLRTPTDDCEQHTHPLEIKNISVGGVQCKMGDEKLEIGINDKIKINICDCKLKDFSKNCKGCYKNESNKTLEGEIAWILDNRFGVKFTNKENIKKINSIIEDINREISKKIAIQ</sequence>
<evidence type="ECO:0000313" key="2">
    <source>
        <dbReference type="EMBL" id="HCW94034.1"/>
    </source>
</evidence>
<organism evidence="2 3">
    <name type="scientific">Flexistipes sinusarabici</name>
    <dbReference type="NCBI Taxonomy" id="2352"/>
    <lineage>
        <taxon>Bacteria</taxon>
        <taxon>Pseudomonadati</taxon>
        <taxon>Deferribacterota</taxon>
        <taxon>Deferribacteres</taxon>
        <taxon>Deferribacterales</taxon>
        <taxon>Flexistipitaceae</taxon>
        <taxon>Flexistipes</taxon>
    </lineage>
</organism>
<reference evidence="2 3" key="1">
    <citation type="journal article" date="2018" name="Nat. Biotechnol.">
        <title>A standardized bacterial taxonomy based on genome phylogeny substantially revises the tree of life.</title>
        <authorList>
            <person name="Parks D.H."/>
            <person name="Chuvochina M."/>
            <person name="Waite D.W."/>
            <person name="Rinke C."/>
            <person name="Skarshewski A."/>
            <person name="Chaumeil P.A."/>
            <person name="Hugenholtz P."/>
        </authorList>
    </citation>
    <scope>NUCLEOTIDE SEQUENCE [LARGE SCALE GENOMIC DNA]</scope>
    <source>
        <strain evidence="2">UBA8672</strain>
    </source>
</reference>